<organism evidence="8 9">
    <name type="scientific">Nonomuraea cypriaca</name>
    <dbReference type="NCBI Taxonomy" id="1187855"/>
    <lineage>
        <taxon>Bacteria</taxon>
        <taxon>Bacillati</taxon>
        <taxon>Actinomycetota</taxon>
        <taxon>Actinomycetes</taxon>
        <taxon>Streptosporangiales</taxon>
        <taxon>Streptosporangiaceae</taxon>
        <taxon>Nonomuraea</taxon>
    </lineage>
</organism>
<accession>A0A931A5Q1</accession>
<evidence type="ECO:0000256" key="6">
    <source>
        <dbReference type="ARBA" id="ARBA00048178"/>
    </source>
</evidence>
<dbReference type="SUPFAM" id="SSF52540">
    <property type="entry name" value="P-loop containing nucleoside triphosphate hydrolases"/>
    <property type="match status" value="1"/>
</dbReference>
<keyword evidence="3" id="KW-0547">Nucleotide-binding</keyword>
<sequence length="251" mass="27473">MAGRDEALHFEAALDIIGSLMARCSAAEAGPGWRERRRGYLRELLTLDASDGAAVDQAITTYGAQLTELGGSLEVMPRSSPDDYRLTPEEHLSIFREYIVPDMLNTAKPSADPAALIVAGSPGTGKTTRVRRAARARAHCEAIDPEAFLAYHPRSWELVVQDDPAAGDRVMTDALGWCALAVERAIARRVDVVLEVGVNLPDDANDYAAVFLDAGYRVEVEMMAAAEAVSRLHLMLRYHCRHGDWRVLMPS</sequence>
<dbReference type="Gene3D" id="3.40.50.300">
    <property type="entry name" value="P-loop containing nucleotide triphosphate hydrolases"/>
    <property type="match status" value="1"/>
</dbReference>
<evidence type="ECO:0000313" key="9">
    <source>
        <dbReference type="Proteomes" id="UP000605361"/>
    </source>
</evidence>
<dbReference type="InterPro" id="IPR027417">
    <property type="entry name" value="P-loop_NTPase"/>
</dbReference>
<reference evidence="8" key="1">
    <citation type="submission" date="2020-11" db="EMBL/GenBank/DDBJ databases">
        <title>Whole-genome analyses of Nonomuraea sp. K274.</title>
        <authorList>
            <person name="Veyisoglu A."/>
        </authorList>
    </citation>
    <scope>NUCLEOTIDE SEQUENCE</scope>
    <source>
        <strain evidence="8">K274</strain>
    </source>
</reference>
<keyword evidence="9" id="KW-1185">Reference proteome</keyword>
<dbReference type="InterPro" id="IPR010488">
    <property type="entry name" value="Zeta_toxin_domain"/>
</dbReference>
<evidence type="ECO:0000259" key="7">
    <source>
        <dbReference type="Pfam" id="PF06414"/>
    </source>
</evidence>
<evidence type="ECO:0000256" key="2">
    <source>
        <dbReference type="ARBA" id="ARBA00011963"/>
    </source>
</evidence>
<comment type="catalytic activity">
    <reaction evidence="6">
        <text>UDP-N-acetyl-alpha-D-glucosamine + ATP = UDP-N-acetyl-alpha-D-glucosamine 3'-phosphate + ADP + H(+)</text>
        <dbReference type="Rhea" id="RHEA:32671"/>
        <dbReference type="ChEBI" id="CHEBI:15378"/>
        <dbReference type="ChEBI" id="CHEBI:30616"/>
        <dbReference type="ChEBI" id="CHEBI:57705"/>
        <dbReference type="ChEBI" id="CHEBI:64353"/>
        <dbReference type="ChEBI" id="CHEBI:456216"/>
        <dbReference type="EC" id="2.7.1.176"/>
    </reaction>
</comment>
<comment type="caution">
    <text evidence="8">The sequence shown here is derived from an EMBL/GenBank/DDBJ whole genome shotgun (WGS) entry which is preliminary data.</text>
</comment>
<dbReference type="EMBL" id="JADOGI010000003">
    <property type="protein sequence ID" value="MBF8184533.1"/>
    <property type="molecule type" value="Genomic_DNA"/>
</dbReference>
<dbReference type="Proteomes" id="UP000605361">
    <property type="component" value="Unassembled WGS sequence"/>
</dbReference>
<name>A0A931A5Q1_9ACTN</name>
<dbReference type="RefSeq" id="WP_195893523.1">
    <property type="nucleotide sequence ID" value="NZ_JADOGI010000003.1"/>
</dbReference>
<comment type="similarity">
    <text evidence="1">Belongs to the zeta toxin family.</text>
</comment>
<dbReference type="GO" id="GO:0016301">
    <property type="term" value="F:kinase activity"/>
    <property type="evidence" value="ECO:0007669"/>
    <property type="project" value="InterPro"/>
</dbReference>
<dbReference type="EC" id="2.7.1.176" evidence="2"/>
<feature type="domain" description="Zeta toxin" evidence="7">
    <location>
        <begin position="108"/>
        <end position="241"/>
    </location>
</feature>
<evidence type="ECO:0000256" key="5">
    <source>
        <dbReference type="ARBA" id="ARBA00032897"/>
    </source>
</evidence>
<evidence type="ECO:0000256" key="1">
    <source>
        <dbReference type="ARBA" id="ARBA00009104"/>
    </source>
</evidence>
<dbReference type="AlphaFoldDB" id="A0A931A5Q1"/>
<protein>
    <recommendedName>
        <fullName evidence="5">UDP-N-acetylglucosamine kinase</fullName>
        <ecNumber evidence="2">2.7.1.176</ecNumber>
    </recommendedName>
    <alternativeName>
        <fullName evidence="5">UDP-N-acetylglucosamine kinase</fullName>
    </alternativeName>
</protein>
<evidence type="ECO:0000256" key="4">
    <source>
        <dbReference type="ARBA" id="ARBA00022840"/>
    </source>
</evidence>
<evidence type="ECO:0000313" key="8">
    <source>
        <dbReference type="EMBL" id="MBF8184533.1"/>
    </source>
</evidence>
<gene>
    <name evidence="8" type="ORF">ITP53_01980</name>
</gene>
<dbReference type="Pfam" id="PF06414">
    <property type="entry name" value="Zeta_toxin"/>
    <property type="match status" value="1"/>
</dbReference>
<proteinExistence type="inferred from homology"/>
<dbReference type="GO" id="GO:0005524">
    <property type="term" value="F:ATP binding"/>
    <property type="evidence" value="ECO:0007669"/>
    <property type="project" value="UniProtKB-KW"/>
</dbReference>
<keyword evidence="4" id="KW-0067">ATP-binding</keyword>
<evidence type="ECO:0000256" key="3">
    <source>
        <dbReference type="ARBA" id="ARBA00022741"/>
    </source>
</evidence>